<evidence type="ECO:0000313" key="3">
    <source>
        <dbReference type="Proteomes" id="UP000663844"/>
    </source>
</evidence>
<feature type="domain" description="Choline sulfatase enzyme C-terminal" evidence="1">
    <location>
        <begin position="35"/>
        <end position="87"/>
    </location>
</feature>
<dbReference type="InterPro" id="IPR025863">
    <property type="entry name" value="Choline_sulf_C_dom"/>
</dbReference>
<proteinExistence type="predicted"/>
<dbReference type="AlphaFoldDB" id="A0A820QAF3"/>
<comment type="caution">
    <text evidence="2">The sequence shown here is derived from an EMBL/GenBank/DDBJ whole genome shotgun (WGS) entry which is preliminary data.</text>
</comment>
<dbReference type="EMBL" id="CAJOAZ010028556">
    <property type="protein sequence ID" value="CAF4418429.1"/>
    <property type="molecule type" value="Genomic_DNA"/>
</dbReference>
<protein>
    <recommendedName>
        <fullName evidence="1">Choline sulfatase enzyme C-terminal domain-containing protein</fullName>
    </recommendedName>
</protein>
<organism evidence="2 3">
    <name type="scientific">Adineta steineri</name>
    <dbReference type="NCBI Taxonomy" id="433720"/>
    <lineage>
        <taxon>Eukaryota</taxon>
        <taxon>Metazoa</taxon>
        <taxon>Spiralia</taxon>
        <taxon>Gnathifera</taxon>
        <taxon>Rotifera</taxon>
        <taxon>Eurotatoria</taxon>
        <taxon>Bdelloidea</taxon>
        <taxon>Adinetida</taxon>
        <taxon>Adinetidae</taxon>
        <taxon>Adineta</taxon>
    </lineage>
</organism>
<dbReference type="Proteomes" id="UP000663844">
    <property type="component" value="Unassembled WGS sequence"/>
</dbReference>
<evidence type="ECO:0000259" key="1">
    <source>
        <dbReference type="Pfam" id="PF12411"/>
    </source>
</evidence>
<reference evidence="2" key="1">
    <citation type="submission" date="2021-02" db="EMBL/GenBank/DDBJ databases">
        <authorList>
            <person name="Nowell W R."/>
        </authorList>
    </citation>
    <scope>NUCLEOTIDE SEQUENCE</scope>
</reference>
<accession>A0A820QAF3</accession>
<sequence length="117" mass="13556">MNNLAKKPSAEHAQILDQFIKEAEQRWDIPSITAQVLRSQRQRRFTDAALRIGQWKPWDHQPFKDASKHYIRSVAPILDDLEYLARYPRTAEIPPSALKTKMELENSASMQKNVADV</sequence>
<name>A0A820QAF3_9BILA</name>
<dbReference type="Pfam" id="PF12411">
    <property type="entry name" value="Choline_sulf_C"/>
    <property type="match status" value="1"/>
</dbReference>
<evidence type="ECO:0000313" key="2">
    <source>
        <dbReference type="EMBL" id="CAF4418429.1"/>
    </source>
</evidence>
<gene>
    <name evidence="2" type="ORF">OXD698_LOCUS52484</name>
</gene>